<dbReference type="RefSeq" id="WP_224123191.1">
    <property type="nucleotide sequence ID" value="NZ_JAIQZJ010000006.1"/>
</dbReference>
<keyword evidence="1" id="KW-0436">Ligase</keyword>
<dbReference type="Pfam" id="PF13563">
    <property type="entry name" value="2_5_RNA_ligase2"/>
    <property type="match status" value="1"/>
</dbReference>
<evidence type="ECO:0000313" key="2">
    <source>
        <dbReference type="Proteomes" id="UP000780875"/>
    </source>
</evidence>
<proteinExistence type="predicted"/>
<protein>
    <submittedName>
        <fullName evidence="1">2'-5' RNA ligase family protein</fullName>
    </submittedName>
</protein>
<organism evidence="1 2">
    <name type="scientific">Nocardioides mangrovi</name>
    <dbReference type="NCBI Taxonomy" id="2874580"/>
    <lineage>
        <taxon>Bacteria</taxon>
        <taxon>Bacillati</taxon>
        <taxon>Actinomycetota</taxon>
        <taxon>Actinomycetes</taxon>
        <taxon>Propionibacteriales</taxon>
        <taxon>Nocardioidaceae</taxon>
        <taxon>Nocardioides</taxon>
    </lineage>
</organism>
<accession>A0ABS7UCU6</accession>
<dbReference type="EMBL" id="JAIQZJ010000006">
    <property type="protein sequence ID" value="MBZ5738820.1"/>
    <property type="molecule type" value="Genomic_DNA"/>
</dbReference>
<dbReference type="Gene3D" id="3.90.1140.10">
    <property type="entry name" value="Cyclic phosphodiesterase"/>
    <property type="match status" value="1"/>
</dbReference>
<comment type="caution">
    <text evidence="1">The sequence shown here is derived from an EMBL/GenBank/DDBJ whole genome shotgun (WGS) entry which is preliminary data.</text>
</comment>
<reference evidence="1 2" key="1">
    <citation type="submission" date="2021-09" db="EMBL/GenBank/DDBJ databases">
        <title>Whole genome sequence of Nocardioides sp. GBK3QG-3.</title>
        <authorList>
            <person name="Tuo L."/>
        </authorList>
    </citation>
    <scope>NUCLEOTIDE SEQUENCE [LARGE SCALE GENOMIC DNA]</scope>
    <source>
        <strain evidence="1 2">GBK3QG-3</strain>
    </source>
</reference>
<dbReference type="Proteomes" id="UP000780875">
    <property type="component" value="Unassembled WGS sequence"/>
</dbReference>
<dbReference type="InterPro" id="IPR009097">
    <property type="entry name" value="Cyclic_Pdiesterase"/>
</dbReference>
<keyword evidence="2" id="KW-1185">Reference proteome</keyword>
<name>A0ABS7UCU6_9ACTN</name>
<evidence type="ECO:0000313" key="1">
    <source>
        <dbReference type="EMBL" id="MBZ5738820.1"/>
    </source>
</evidence>
<dbReference type="SUPFAM" id="SSF55144">
    <property type="entry name" value="LigT-like"/>
    <property type="match status" value="1"/>
</dbReference>
<sequence length="178" mass="19442">MPRLHALELVPDDEGRDAVLRDWQALRDAGLPSMLDHTGPTNTPHVTVVSAAELPEDAVDVARARLGAMLPVRARAAGLLLLGGERLTVARAVDIADDVVRRVLAVRVQVPDHQHEGWLPHVTIARRLPRSEAQRVVDLLGHADVELRLTELRRWDPERGRVTTIAQARAGTASPPPA</sequence>
<dbReference type="GO" id="GO:0016874">
    <property type="term" value="F:ligase activity"/>
    <property type="evidence" value="ECO:0007669"/>
    <property type="project" value="UniProtKB-KW"/>
</dbReference>
<gene>
    <name evidence="1" type="ORF">K8U61_11655</name>
</gene>